<dbReference type="GeneID" id="60325137"/>
<keyword evidence="1" id="KW-1133">Transmembrane helix</keyword>
<organism evidence="2 3">
    <name type="scientific">Mycobacterium phage Nibb</name>
    <dbReference type="NCBI Taxonomy" id="2510585"/>
    <lineage>
        <taxon>Viruses</taxon>
        <taxon>Duplodnaviria</taxon>
        <taxon>Heunggongvirae</taxon>
        <taxon>Uroviricota</taxon>
        <taxon>Caudoviricetes</taxon>
        <taxon>Weiservirinae</taxon>
        <taxon>Anayavirus</taxon>
        <taxon>Anayavirus nibb</taxon>
    </lineage>
</organism>
<keyword evidence="1" id="KW-0812">Transmembrane</keyword>
<keyword evidence="1" id="KW-0472">Membrane</keyword>
<accession>A0A411B5J9</accession>
<evidence type="ECO:0000313" key="2">
    <source>
        <dbReference type="EMBL" id="QAX95611.1"/>
    </source>
</evidence>
<dbReference type="Proteomes" id="UP000290045">
    <property type="component" value="Segment"/>
</dbReference>
<evidence type="ECO:0000313" key="3">
    <source>
        <dbReference type="Proteomes" id="UP000290045"/>
    </source>
</evidence>
<dbReference type="KEGG" id="vg:60325137"/>
<proteinExistence type="predicted"/>
<keyword evidence="3" id="KW-1185">Reference proteome</keyword>
<evidence type="ECO:0000256" key="1">
    <source>
        <dbReference type="SAM" id="Phobius"/>
    </source>
</evidence>
<name>A0A411B5J9_9CAUD</name>
<dbReference type="EMBL" id="MK460246">
    <property type="protein sequence ID" value="QAX95611.1"/>
    <property type="molecule type" value="Genomic_DNA"/>
</dbReference>
<protein>
    <submittedName>
        <fullName evidence="2">Uncharacterized protein</fullName>
    </submittedName>
</protein>
<feature type="transmembrane region" description="Helical" evidence="1">
    <location>
        <begin position="6"/>
        <end position="28"/>
    </location>
</feature>
<reference evidence="2 3" key="1">
    <citation type="submission" date="2019-01" db="EMBL/GenBank/DDBJ databases">
        <authorList>
            <person name="Neitz A."/>
            <person name="Villela V."/>
            <person name="Anton S."/>
            <person name="Buhyoff S."/>
            <person name="Consani M."/>
            <person name="Davis D."/>
            <person name="Haas R."/>
            <person name="Heid C."/>
            <person name="Roop S."/>
            <person name="Braley A.B."/>
            <person name="Ettinger A.-S.H."/>
            <person name="Anders K.R."/>
            <person name="Garlena R.A."/>
            <person name="Russell D.A."/>
            <person name="Pope W.H."/>
            <person name="Jacobs-Sera D."/>
            <person name="Hendrix R.W."/>
            <person name="Hatfull G.F."/>
        </authorList>
    </citation>
    <scope>NUCLEOTIDE SEQUENCE [LARGE SCALE GENOMIC DNA]</scope>
</reference>
<sequence length="40" mass="4479">MASLGVLLLALIYGDLFYLFCPALWLTLRRVLRRSGGLPV</sequence>
<gene>
    <name evidence="2" type="primary">72</name>
    <name evidence="2" type="ORF">SEA_NIBB_72</name>
</gene>
<dbReference type="RefSeq" id="YP_009953660.1">
    <property type="nucleotide sequence ID" value="NC_051624.1"/>
</dbReference>